<evidence type="ECO:0000313" key="1">
    <source>
        <dbReference type="EMBL" id="KAE8324558.1"/>
    </source>
</evidence>
<reference evidence="2" key="1">
    <citation type="submission" date="2019-04" db="EMBL/GenBank/DDBJ databases">
        <title>Friends and foes A comparative genomics studyof 23 Aspergillus species from section Flavi.</title>
        <authorList>
            <consortium name="DOE Joint Genome Institute"/>
            <person name="Kjaerbolling I."/>
            <person name="Vesth T."/>
            <person name="Frisvad J.C."/>
            <person name="Nybo J.L."/>
            <person name="Theobald S."/>
            <person name="Kildgaard S."/>
            <person name="Isbrandt T."/>
            <person name="Kuo A."/>
            <person name="Sato A."/>
            <person name="Lyhne E.K."/>
            <person name="Kogle M.E."/>
            <person name="Wiebenga A."/>
            <person name="Kun R.S."/>
            <person name="Lubbers R.J."/>
            <person name="Makela M.R."/>
            <person name="Barry K."/>
            <person name="Chovatia M."/>
            <person name="Clum A."/>
            <person name="Daum C."/>
            <person name="Haridas S."/>
            <person name="He G."/>
            <person name="LaButti K."/>
            <person name="Lipzen A."/>
            <person name="Mondo S."/>
            <person name="Riley R."/>
            <person name="Salamov A."/>
            <person name="Simmons B.A."/>
            <person name="Magnuson J.K."/>
            <person name="Henrissat B."/>
            <person name="Mortensen U.H."/>
            <person name="Larsen T.O."/>
            <person name="Devries R.P."/>
            <person name="Grigoriev I.V."/>
            <person name="Machida M."/>
            <person name="Baker S.E."/>
            <person name="Andersen M.R."/>
        </authorList>
    </citation>
    <scope>NUCLEOTIDE SEQUENCE [LARGE SCALE GENOMIC DNA]</scope>
    <source>
        <strain evidence="2">CBS 130017</strain>
    </source>
</reference>
<keyword evidence="2" id="KW-1185">Reference proteome</keyword>
<organism evidence="1 2">
    <name type="scientific">Aspergillus sergii</name>
    <dbReference type="NCBI Taxonomy" id="1034303"/>
    <lineage>
        <taxon>Eukaryota</taxon>
        <taxon>Fungi</taxon>
        <taxon>Dikarya</taxon>
        <taxon>Ascomycota</taxon>
        <taxon>Pezizomycotina</taxon>
        <taxon>Eurotiomycetes</taxon>
        <taxon>Eurotiomycetidae</taxon>
        <taxon>Eurotiales</taxon>
        <taxon>Aspergillaceae</taxon>
        <taxon>Aspergillus</taxon>
        <taxon>Aspergillus subgen. Circumdati</taxon>
    </lineage>
</organism>
<name>A0A5N6WVF1_9EURO</name>
<gene>
    <name evidence="1" type="ORF">BDV39DRAFT_116780</name>
</gene>
<accession>A0A5N6WVF1</accession>
<dbReference type="AlphaFoldDB" id="A0A5N6WVF1"/>
<sequence>MTEVSSTRLYLGNLPRNGMQLFINPFSERFPSILQPDWNVAHLVCCAPSTRMLRWIAKALLSFGPDAQQGNCAAPAVFSQRSPGACLIKGTGTYSLSFLLLKALPTPDSYWQPIVPSG</sequence>
<protein>
    <submittedName>
        <fullName evidence="1">Uncharacterized protein</fullName>
    </submittedName>
</protein>
<dbReference type="EMBL" id="ML741816">
    <property type="protein sequence ID" value="KAE8324558.1"/>
    <property type="molecule type" value="Genomic_DNA"/>
</dbReference>
<dbReference type="Proteomes" id="UP000325945">
    <property type="component" value="Unassembled WGS sequence"/>
</dbReference>
<proteinExistence type="predicted"/>
<evidence type="ECO:0000313" key="2">
    <source>
        <dbReference type="Proteomes" id="UP000325945"/>
    </source>
</evidence>